<evidence type="ECO:0000256" key="1">
    <source>
        <dbReference type="SAM" id="SignalP"/>
    </source>
</evidence>
<dbReference type="AlphaFoldDB" id="A0A811QYW1"/>
<proteinExistence type="predicted"/>
<gene>
    <name evidence="2" type="ORF">NCGR_LOCUS47209</name>
</gene>
<accession>A0A811QYW1</accession>
<feature type="chain" id="PRO_5033053539" evidence="1">
    <location>
        <begin position="32"/>
        <end position="106"/>
    </location>
</feature>
<keyword evidence="3" id="KW-1185">Reference proteome</keyword>
<protein>
    <submittedName>
        <fullName evidence="2">Uncharacterized protein</fullName>
    </submittedName>
</protein>
<sequence>MAAVHRPACASCSSLLLASLLLIAMAILALAAVGKGVGEPDPDPERGGGSPMDCPIECALKLTGYIMETIKCYAACMGGGGGELSAAEEKHAAAVMRGVCRQRVLG</sequence>
<dbReference type="EMBL" id="CAJGYO010000012">
    <property type="protein sequence ID" value="CAD6263904.1"/>
    <property type="molecule type" value="Genomic_DNA"/>
</dbReference>
<reference evidence="2" key="1">
    <citation type="submission" date="2020-10" db="EMBL/GenBank/DDBJ databases">
        <authorList>
            <person name="Han B."/>
            <person name="Lu T."/>
            <person name="Zhao Q."/>
            <person name="Huang X."/>
            <person name="Zhao Y."/>
        </authorList>
    </citation>
    <scope>NUCLEOTIDE SEQUENCE</scope>
</reference>
<feature type="signal peptide" evidence="1">
    <location>
        <begin position="1"/>
        <end position="31"/>
    </location>
</feature>
<organism evidence="2 3">
    <name type="scientific">Miscanthus lutarioriparius</name>
    <dbReference type="NCBI Taxonomy" id="422564"/>
    <lineage>
        <taxon>Eukaryota</taxon>
        <taxon>Viridiplantae</taxon>
        <taxon>Streptophyta</taxon>
        <taxon>Embryophyta</taxon>
        <taxon>Tracheophyta</taxon>
        <taxon>Spermatophyta</taxon>
        <taxon>Magnoliopsida</taxon>
        <taxon>Liliopsida</taxon>
        <taxon>Poales</taxon>
        <taxon>Poaceae</taxon>
        <taxon>PACMAD clade</taxon>
        <taxon>Panicoideae</taxon>
        <taxon>Andropogonodae</taxon>
        <taxon>Andropogoneae</taxon>
        <taxon>Saccharinae</taxon>
        <taxon>Miscanthus</taxon>
    </lineage>
</organism>
<keyword evidence="1" id="KW-0732">Signal</keyword>
<comment type="caution">
    <text evidence="2">The sequence shown here is derived from an EMBL/GenBank/DDBJ whole genome shotgun (WGS) entry which is preliminary data.</text>
</comment>
<dbReference type="Proteomes" id="UP000604825">
    <property type="component" value="Unassembled WGS sequence"/>
</dbReference>
<evidence type="ECO:0000313" key="3">
    <source>
        <dbReference type="Proteomes" id="UP000604825"/>
    </source>
</evidence>
<name>A0A811QYW1_9POAL</name>
<evidence type="ECO:0000313" key="2">
    <source>
        <dbReference type="EMBL" id="CAD6263904.1"/>
    </source>
</evidence>